<reference evidence="1" key="2">
    <citation type="submission" date="2020-11" db="EMBL/GenBank/DDBJ databases">
        <authorList>
            <person name="McCartney M.A."/>
            <person name="Auch B."/>
            <person name="Kono T."/>
            <person name="Mallez S."/>
            <person name="Becker A."/>
            <person name="Gohl D.M."/>
            <person name="Silverstein K.A.T."/>
            <person name="Koren S."/>
            <person name="Bechman K.B."/>
            <person name="Herman A."/>
            <person name="Abrahante J.E."/>
            <person name="Garbe J."/>
        </authorList>
    </citation>
    <scope>NUCLEOTIDE SEQUENCE</scope>
    <source>
        <strain evidence="1">Duluth1</strain>
        <tissue evidence="1">Whole animal</tissue>
    </source>
</reference>
<evidence type="ECO:0000313" key="1">
    <source>
        <dbReference type="EMBL" id="KAH3847848.1"/>
    </source>
</evidence>
<comment type="caution">
    <text evidence="1">The sequence shown here is derived from an EMBL/GenBank/DDBJ whole genome shotgun (WGS) entry which is preliminary data.</text>
</comment>
<keyword evidence="2" id="KW-1185">Reference proteome</keyword>
<dbReference type="Proteomes" id="UP000828390">
    <property type="component" value="Unassembled WGS sequence"/>
</dbReference>
<dbReference type="AlphaFoldDB" id="A0A9D4KY67"/>
<sequence length="60" mass="6948">MAAHLMLPRTEMFSTENQTSQHPVQWFCFKCMVDEATDAATMEQMALCLRFCDAKKACLW</sequence>
<proteinExistence type="predicted"/>
<dbReference type="EMBL" id="JAIWYP010000003">
    <property type="protein sequence ID" value="KAH3847848.1"/>
    <property type="molecule type" value="Genomic_DNA"/>
</dbReference>
<evidence type="ECO:0000313" key="2">
    <source>
        <dbReference type="Proteomes" id="UP000828390"/>
    </source>
</evidence>
<gene>
    <name evidence="1" type="ORF">DPMN_090182</name>
</gene>
<reference evidence="1" key="1">
    <citation type="journal article" date="2019" name="bioRxiv">
        <title>The Genome of the Zebra Mussel, Dreissena polymorpha: A Resource for Invasive Species Research.</title>
        <authorList>
            <person name="McCartney M.A."/>
            <person name="Auch B."/>
            <person name="Kono T."/>
            <person name="Mallez S."/>
            <person name="Zhang Y."/>
            <person name="Obille A."/>
            <person name="Becker A."/>
            <person name="Abrahante J.E."/>
            <person name="Garbe J."/>
            <person name="Badalamenti J.P."/>
            <person name="Herman A."/>
            <person name="Mangelson H."/>
            <person name="Liachko I."/>
            <person name="Sullivan S."/>
            <person name="Sone E.D."/>
            <person name="Koren S."/>
            <person name="Silverstein K.A.T."/>
            <person name="Beckman K.B."/>
            <person name="Gohl D.M."/>
        </authorList>
    </citation>
    <scope>NUCLEOTIDE SEQUENCE</scope>
    <source>
        <strain evidence="1">Duluth1</strain>
        <tissue evidence="1">Whole animal</tissue>
    </source>
</reference>
<protein>
    <submittedName>
        <fullName evidence="1">Uncharacterized protein</fullName>
    </submittedName>
</protein>
<accession>A0A9D4KY67</accession>
<name>A0A9D4KY67_DREPO</name>
<organism evidence="1 2">
    <name type="scientific">Dreissena polymorpha</name>
    <name type="common">Zebra mussel</name>
    <name type="synonym">Mytilus polymorpha</name>
    <dbReference type="NCBI Taxonomy" id="45954"/>
    <lineage>
        <taxon>Eukaryota</taxon>
        <taxon>Metazoa</taxon>
        <taxon>Spiralia</taxon>
        <taxon>Lophotrochozoa</taxon>
        <taxon>Mollusca</taxon>
        <taxon>Bivalvia</taxon>
        <taxon>Autobranchia</taxon>
        <taxon>Heteroconchia</taxon>
        <taxon>Euheterodonta</taxon>
        <taxon>Imparidentia</taxon>
        <taxon>Neoheterodontei</taxon>
        <taxon>Myida</taxon>
        <taxon>Dreissenoidea</taxon>
        <taxon>Dreissenidae</taxon>
        <taxon>Dreissena</taxon>
    </lineage>
</organism>